<organism evidence="1 2">
    <name type="scientific">Riccia fluitans</name>
    <dbReference type="NCBI Taxonomy" id="41844"/>
    <lineage>
        <taxon>Eukaryota</taxon>
        <taxon>Viridiplantae</taxon>
        <taxon>Streptophyta</taxon>
        <taxon>Embryophyta</taxon>
        <taxon>Marchantiophyta</taxon>
        <taxon>Marchantiopsida</taxon>
        <taxon>Marchantiidae</taxon>
        <taxon>Marchantiales</taxon>
        <taxon>Ricciaceae</taxon>
        <taxon>Riccia</taxon>
    </lineage>
</organism>
<evidence type="ECO:0000313" key="2">
    <source>
        <dbReference type="Proteomes" id="UP001605036"/>
    </source>
</evidence>
<proteinExistence type="predicted"/>
<dbReference type="Proteomes" id="UP001605036">
    <property type="component" value="Unassembled WGS sequence"/>
</dbReference>
<accession>A0ABD1Z4R6</accession>
<protein>
    <submittedName>
        <fullName evidence="1">Uncharacterized protein</fullName>
    </submittedName>
</protein>
<gene>
    <name evidence="1" type="ORF">R1flu_010358</name>
</gene>
<dbReference type="AlphaFoldDB" id="A0ABD1Z4R6"/>
<sequence>MALEESGLNHGAYHRRYANHGKFIEKFGRRDTSVVSKNNNSCHVQIDSIALFPDILEAIDRLRLPTVLQEAVTVVQFGSSNGKISVDNVVAILQRLKEKFVLLFVNDIALNREERPSIGKITIPLDGGLRIGGLSFSGNVEGGETNLLIFASNG</sequence>
<evidence type="ECO:0000313" key="1">
    <source>
        <dbReference type="EMBL" id="KAL2642771.1"/>
    </source>
</evidence>
<comment type="caution">
    <text evidence="1">The sequence shown here is derived from an EMBL/GenBank/DDBJ whole genome shotgun (WGS) entry which is preliminary data.</text>
</comment>
<dbReference type="EMBL" id="JBHFFA010000002">
    <property type="protein sequence ID" value="KAL2642771.1"/>
    <property type="molecule type" value="Genomic_DNA"/>
</dbReference>
<name>A0ABD1Z4R6_9MARC</name>
<reference evidence="1 2" key="1">
    <citation type="submission" date="2024-09" db="EMBL/GenBank/DDBJ databases">
        <title>Chromosome-scale assembly of Riccia fluitans.</title>
        <authorList>
            <person name="Paukszto L."/>
            <person name="Sawicki J."/>
            <person name="Karawczyk K."/>
            <person name="Piernik-Szablinska J."/>
            <person name="Szczecinska M."/>
            <person name="Mazdziarz M."/>
        </authorList>
    </citation>
    <scope>NUCLEOTIDE SEQUENCE [LARGE SCALE GENOMIC DNA]</scope>
    <source>
        <strain evidence="1">Rf_01</strain>
        <tissue evidence="1">Aerial parts of the thallus</tissue>
    </source>
</reference>
<keyword evidence="2" id="KW-1185">Reference proteome</keyword>